<sequence>MPCHRIARVSRLIDVDFYAMRDITLLTDLYEYVKRPTRRVEVSEMLDSQCADLPCIVRTPRPGKKEARLYRALARQFDPMRGTCIAYLIDYDQSVECDIHPKYAICQWHHFSSRWSEVRLESGLHQDDQYSVCILSKQQNGSFSGTVWTSTSLHSSNPSTNMISSSRKQIEADEQRMGMQKRLKIEGDQATLRRMEAELKERAELLRKEREQFEISKRNRSQELSLVTMQLQVANISKKVDTIATSGLPVGALGGLNGCGMLGIAAANAIMQQQWQQTTSHTVNAITAASTTTNQATVNMQQMLRLTGQFGMFGNNAIPQQAQTQPQQDQLQNNINSEPFMNSSSYPMVQMPESTCPSSTASTAAAYCQSSIASDLLNGNATKTDMSYGPLSVWSNVKNAQRRGLSGSGGGGSNIRPPTEFVNTSLRNDRSEARSPFSSNQPGGRYQQQRQAITNTTGLSSYNNRTECSHNGFGEYANCKSDSPNNNQSDRKARWTKKERDGRAGVNRFAAKGTPTKEYYSRRYEGNRYQRRGSASVFCESCHHEGHFTKNCPLNVERSRRRRDAGDFIHSSSPLVDDRIIEKQTFYVTRPRDKDGNLLYTSDESSEDETTELDEQHSSDSDEHSEHSRAHSAEKDDQRSEEVTSKTQLSSPGMIDDEEVSPAIIFSAGHIIQILNYQPYFDYVQVKKNEVHVVKRSDEDHSNLNWPLFFVQLQQESLLDFLEQHLDSLQPNVELPQQQTVVGALCVSYCKAFDANFRAVIMNVDGDNVTVLYVDYGNYETVKRDQLKSIDDQPEQTRNHPGMAIPCILSSLDDGYSNAGGDLEQEDVESMQNDVSCDRDHFCLKFLSQRPDGVQVVEVVHQVPPAYH</sequence>
<evidence type="ECO:0000256" key="3">
    <source>
        <dbReference type="SAM" id="MobiDB-lite"/>
    </source>
</evidence>
<proteinExistence type="predicted"/>
<feature type="region of interest" description="Disordered" evidence="3">
    <location>
        <begin position="593"/>
        <end position="655"/>
    </location>
</feature>
<evidence type="ECO:0000259" key="5">
    <source>
        <dbReference type="PROSITE" id="PS50304"/>
    </source>
</evidence>
<feature type="compositionally biased region" description="Basic and acidic residues" evidence="3">
    <location>
        <begin position="614"/>
        <end position="644"/>
    </location>
</feature>
<feature type="domain" description="Tudor" evidence="5">
    <location>
        <begin position="739"/>
        <end position="797"/>
    </location>
</feature>
<feature type="region of interest" description="Disordered" evidence="3">
    <location>
        <begin position="402"/>
        <end position="448"/>
    </location>
</feature>
<evidence type="ECO:0000313" key="7">
    <source>
        <dbReference type="Proteomes" id="UP000267096"/>
    </source>
</evidence>
<feature type="coiled-coil region" evidence="2">
    <location>
        <begin position="189"/>
        <end position="216"/>
    </location>
</feature>
<dbReference type="SMART" id="SM00333">
    <property type="entry name" value="TUDOR"/>
    <property type="match status" value="1"/>
</dbReference>
<evidence type="ECO:0000256" key="1">
    <source>
        <dbReference type="PROSITE-ProRule" id="PRU00047"/>
    </source>
</evidence>
<feature type="compositionally biased region" description="Polar residues" evidence="3">
    <location>
        <begin position="436"/>
        <end position="448"/>
    </location>
</feature>
<keyword evidence="7" id="KW-1185">Reference proteome</keyword>
<dbReference type="EMBL" id="UYRR01032393">
    <property type="protein sequence ID" value="VDK55457.1"/>
    <property type="molecule type" value="Genomic_DNA"/>
</dbReference>
<dbReference type="SUPFAM" id="SSF63748">
    <property type="entry name" value="Tudor/PWWP/MBT"/>
    <property type="match status" value="1"/>
</dbReference>
<dbReference type="GO" id="GO:0003676">
    <property type="term" value="F:nucleic acid binding"/>
    <property type="evidence" value="ECO:0007669"/>
    <property type="project" value="InterPro"/>
</dbReference>
<dbReference type="Gene3D" id="2.30.30.140">
    <property type="match status" value="1"/>
</dbReference>
<accession>A0A0M3K586</accession>
<name>A0A0M3K586_ANISI</name>
<reference evidence="6 7" key="2">
    <citation type="submission" date="2018-11" db="EMBL/GenBank/DDBJ databases">
        <authorList>
            <consortium name="Pathogen Informatics"/>
        </authorList>
    </citation>
    <scope>NUCLEOTIDE SEQUENCE [LARGE SCALE GENOMIC DNA]</scope>
</reference>
<organism evidence="8">
    <name type="scientific">Anisakis simplex</name>
    <name type="common">Herring worm</name>
    <dbReference type="NCBI Taxonomy" id="6269"/>
    <lineage>
        <taxon>Eukaryota</taxon>
        <taxon>Metazoa</taxon>
        <taxon>Ecdysozoa</taxon>
        <taxon>Nematoda</taxon>
        <taxon>Chromadorea</taxon>
        <taxon>Rhabditida</taxon>
        <taxon>Spirurina</taxon>
        <taxon>Ascaridomorpha</taxon>
        <taxon>Ascaridoidea</taxon>
        <taxon>Anisakidae</taxon>
        <taxon>Anisakis</taxon>
        <taxon>Anisakis simplex complex</taxon>
    </lineage>
</organism>
<evidence type="ECO:0000313" key="6">
    <source>
        <dbReference type="EMBL" id="VDK55457.1"/>
    </source>
</evidence>
<dbReference type="GO" id="GO:0008270">
    <property type="term" value="F:zinc ion binding"/>
    <property type="evidence" value="ECO:0007669"/>
    <property type="project" value="UniProtKB-KW"/>
</dbReference>
<dbReference type="PROSITE" id="PS50158">
    <property type="entry name" value="ZF_CCHC"/>
    <property type="match status" value="1"/>
</dbReference>
<reference evidence="8" key="1">
    <citation type="submission" date="2017-02" db="UniProtKB">
        <authorList>
            <consortium name="WormBaseParasite"/>
        </authorList>
    </citation>
    <scope>IDENTIFICATION</scope>
</reference>
<dbReference type="Proteomes" id="UP000267096">
    <property type="component" value="Unassembled WGS sequence"/>
</dbReference>
<dbReference type="CDD" id="cd20379">
    <property type="entry name" value="Tudor_dTUD-like"/>
    <property type="match status" value="1"/>
</dbReference>
<dbReference type="Pfam" id="PF00567">
    <property type="entry name" value="TUDOR"/>
    <property type="match status" value="1"/>
</dbReference>
<dbReference type="WBParaSite" id="ASIM_0001612701-mRNA-1">
    <property type="protein sequence ID" value="ASIM_0001612701-mRNA-1"/>
    <property type="gene ID" value="ASIM_0001612701"/>
</dbReference>
<protein>
    <submittedName>
        <fullName evidence="8">Tudor domain-containing protein</fullName>
    </submittedName>
</protein>
<dbReference type="AlphaFoldDB" id="A0A0M3K586"/>
<feature type="domain" description="CCHC-type" evidence="4">
    <location>
        <begin position="539"/>
        <end position="553"/>
    </location>
</feature>
<evidence type="ECO:0000259" key="4">
    <source>
        <dbReference type="PROSITE" id="PS50158"/>
    </source>
</evidence>
<evidence type="ECO:0000313" key="8">
    <source>
        <dbReference type="WBParaSite" id="ASIM_0001612701-mRNA-1"/>
    </source>
</evidence>
<evidence type="ECO:0000256" key="2">
    <source>
        <dbReference type="SAM" id="Coils"/>
    </source>
</evidence>
<gene>
    <name evidence="6" type="ORF">ASIM_LOCUS15534</name>
</gene>
<dbReference type="PROSITE" id="PS50304">
    <property type="entry name" value="TUDOR"/>
    <property type="match status" value="1"/>
</dbReference>
<dbReference type="InterPro" id="IPR002999">
    <property type="entry name" value="Tudor"/>
</dbReference>
<keyword evidence="1" id="KW-0862">Zinc</keyword>
<keyword evidence="2" id="KW-0175">Coiled coil</keyword>
<feature type="compositionally biased region" description="Acidic residues" evidence="3">
    <location>
        <begin position="604"/>
        <end position="613"/>
    </location>
</feature>
<dbReference type="InterPro" id="IPR001878">
    <property type="entry name" value="Znf_CCHC"/>
</dbReference>
<feature type="region of interest" description="Disordered" evidence="3">
    <location>
        <begin position="476"/>
        <end position="505"/>
    </location>
</feature>
<keyword evidence="1" id="KW-0863">Zinc-finger</keyword>
<feature type="compositionally biased region" description="Basic and acidic residues" evidence="3">
    <location>
        <begin position="489"/>
        <end position="503"/>
    </location>
</feature>
<dbReference type="OrthoDB" id="5841823at2759"/>
<keyword evidence="1" id="KW-0479">Metal-binding</keyword>